<proteinExistence type="predicted"/>
<evidence type="ECO:0000313" key="1">
    <source>
        <dbReference type="EMBL" id="KAG2400377.1"/>
    </source>
</evidence>
<dbReference type="EMBL" id="JABFOF010000004">
    <property type="protein sequence ID" value="KAG2400377.1"/>
    <property type="molecule type" value="Genomic_DNA"/>
</dbReference>
<comment type="caution">
    <text evidence="1">The sequence shown here is derived from an EMBL/GenBank/DDBJ whole genome shotgun (WGS) entry which is preliminary data.</text>
</comment>
<reference evidence="1 2" key="1">
    <citation type="submission" date="2020-05" db="EMBL/GenBank/DDBJ databases">
        <title>Vigna angularis (adzuki bean) Var. LongXiaoDou No. 4 denovo assembly.</title>
        <authorList>
            <person name="Xiang H."/>
        </authorList>
    </citation>
    <scope>NUCLEOTIDE SEQUENCE [LARGE SCALE GENOMIC DNA]</scope>
    <source>
        <tissue evidence="1">Leaf</tissue>
    </source>
</reference>
<accession>A0A8T0KK84</accession>
<protein>
    <submittedName>
        <fullName evidence="1">Uncharacterized protein</fullName>
    </submittedName>
</protein>
<dbReference type="Proteomes" id="UP000743370">
    <property type="component" value="Unassembled WGS sequence"/>
</dbReference>
<gene>
    <name evidence="1" type="ORF">HKW66_Vig0097690</name>
</gene>
<organism evidence="1 2">
    <name type="scientific">Phaseolus angularis</name>
    <name type="common">Azuki bean</name>
    <name type="synonym">Vigna angularis</name>
    <dbReference type="NCBI Taxonomy" id="3914"/>
    <lineage>
        <taxon>Eukaryota</taxon>
        <taxon>Viridiplantae</taxon>
        <taxon>Streptophyta</taxon>
        <taxon>Embryophyta</taxon>
        <taxon>Tracheophyta</taxon>
        <taxon>Spermatophyta</taxon>
        <taxon>Magnoliopsida</taxon>
        <taxon>eudicotyledons</taxon>
        <taxon>Gunneridae</taxon>
        <taxon>Pentapetalae</taxon>
        <taxon>rosids</taxon>
        <taxon>fabids</taxon>
        <taxon>Fabales</taxon>
        <taxon>Fabaceae</taxon>
        <taxon>Papilionoideae</taxon>
        <taxon>50 kb inversion clade</taxon>
        <taxon>NPAAA clade</taxon>
        <taxon>indigoferoid/millettioid clade</taxon>
        <taxon>Phaseoleae</taxon>
        <taxon>Vigna</taxon>
    </lineage>
</organism>
<name>A0A8T0KK84_PHAAN</name>
<dbReference type="AlphaFoldDB" id="A0A8T0KK84"/>
<sequence>MHAEGICKAILFLGAMPCISANMNPLAATVSQMMFFCLNLAATRKPPFGYVEDVFSECSIDHLTTIEGCLVRRLVLCWKMNLQYQVAVAISGPV</sequence>
<evidence type="ECO:0000313" key="2">
    <source>
        <dbReference type="Proteomes" id="UP000743370"/>
    </source>
</evidence>